<sequence length="143" mass="16498">MSIVHGVIYNGKTDGKVRFVTPSCRVYMWAYGAWRFQHQFNESIYNSLRSCIGNGVSNIYLASSRKVFMEKRVALDPIDYFAVEFMGHRFSKRRLFRKGEIAMAQQNAAAAFGKAARQRLTGYQPCFPPTPFYSHCKRPPKNR</sequence>
<accession>A0AAU6PXL7</accession>
<gene>
    <name evidence="1" type="ORF">ETEP102_80</name>
</gene>
<organism evidence="1">
    <name type="scientific">Escherichia phage ETEP102</name>
    <dbReference type="NCBI Taxonomy" id="3117680"/>
    <lineage>
        <taxon>Viruses</taxon>
        <taxon>Duplodnaviria</taxon>
        <taxon>Heunggongvirae</taxon>
        <taxon>Uroviricota</taxon>
        <taxon>Caudoviricetes</taxon>
    </lineage>
</organism>
<protein>
    <submittedName>
        <fullName evidence="1">Uncharacterized protein</fullName>
    </submittedName>
</protein>
<evidence type="ECO:0000313" key="1">
    <source>
        <dbReference type="EMBL" id="WYD65345.1"/>
    </source>
</evidence>
<name>A0AAU6PXL7_9CAUD</name>
<dbReference type="EMBL" id="OR979723">
    <property type="protein sequence ID" value="WYD65345.1"/>
    <property type="molecule type" value="Genomic_DNA"/>
</dbReference>
<reference evidence="1" key="1">
    <citation type="submission" date="2023-12" db="EMBL/GenBank/DDBJ databases">
        <title>Determinants of phage host range in porcine enterotoxigenic Escherichia coli.</title>
        <authorList>
            <person name="Gambino M."/>
            <person name="Broensted L."/>
        </authorList>
    </citation>
    <scope>NUCLEOTIDE SEQUENCE</scope>
</reference>
<proteinExistence type="predicted"/>